<dbReference type="Gene3D" id="3.30.460.10">
    <property type="entry name" value="Beta Polymerase, domain 2"/>
    <property type="match status" value="1"/>
</dbReference>
<protein>
    <submittedName>
        <fullName evidence="1">GrpB family protein</fullName>
    </submittedName>
</protein>
<sequence length="183" mass="19673">MAYPGAMTLGLRRGLVQLRPSSPEYPTLFAAERERVAQALGPLALEIEHVGSTSVPGLVAKPVLDLAVAVSGAGQMPQCRGPLTRLGSTFRGDPAGQGEAFYALGPDDARTHYLHLLPITHPHWRAYLVFRGALRADPELRGAYADLRLALARAHPEARTEYTARKGAFIEGVLRQAETTAAP</sequence>
<proteinExistence type="predicted"/>
<dbReference type="AlphaFoldDB" id="A0A7C9IAE2"/>
<reference evidence="1 2" key="1">
    <citation type="submission" date="2019-12" db="EMBL/GenBank/DDBJ databases">
        <title>Deinococcus sp. HMF7620 Genome sequencing and assembly.</title>
        <authorList>
            <person name="Kang H."/>
            <person name="Kim H."/>
            <person name="Joh K."/>
        </authorList>
    </citation>
    <scope>NUCLEOTIDE SEQUENCE [LARGE SCALE GENOMIC DNA]</scope>
    <source>
        <strain evidence="1 2">HMF7620</strain>
    </source>
</reference>
<dbReference type="SUPFAM" id="SSF81301">
    <property type="entry name" value="Nucleotidyltransferase"/>
    <property type="match status" value="1"/>
</dbReference>
<comment type="caution">
    <text evidence="1">The sequence shown here is derived from an EMBL/GenBank/DDBJ whole genome shotgun (WGS) entry which is preliminary data.</text>
</comment>
<evidence type="ECO:0000313" key="1">
    <source>
        <dbReference type="EMBL" id="MVN86726.1"/>
    </source>
</evidence>
<accession>A0A7C9IAE2</accession>
<keyword evidence="2" id="KW-1185">Reference proteome</keyword>
<gene>
    <name evidence="1" type="ORF">GO986_08110</name>
</gene>
<name>A0A7C9IAE2_9DEIO</name>
<dbReference type="PANTHER" id="PTHR34822">
    <property type="entry name" value="GRPB DOMAIN PROTEIN (AFU_ORTHOLOGUE AFUA_1G01530)"/>
    <property type="match status" value="1"/>
</dbReference>
<dbReference type="EMBL" id="WQLB01000008">
    <property type="protein sequence ID" value="MVN86726.1"/>
    <property type="molecule type" value="Genomic_DNA"/>
</dbReference>
<organism evidence="1 2">
    <name type="scientific">Deinococcus arboris</name>
    <dbReference type="NCBI Taxonomy" id="2682977"/>
    <lineage>
        <taxon>Bacteria</taxon>
        <taxon>Thermotogati</taxon>
        <taxon>Deinococcota</taxon>
        <taxon>Deinococci</taxon>
        <taxon>Deinococcales</taxon>
        <taxon>Deinococcaceae</taxon>
        <taxon>Deinococcus</taxon>
    </lineage>
</organism>
<evidence type="ECO:0000313" key="2">
    <source>
        <dbReference type="Proteomes" id="UP000483286"/>
    </source>
</evidence>
<dbReference type="InterPro" id="IPR007344">
    <property type="entry name" value="GrpB/CoaE"/>
</dbReference>
<dbReference type="Proteomes" id="UP000483286">
    <property type="component" value="Unassembled WGS sequence"/>
</dbReference>
<dbReference type="PANTHER" id="PTHR34822:SF1">
    <property type="entry name" value="GRPB FAMILY PROTEIN"/>
    <property type="match status" value="1"/>
</dbReference>
<dbReference type="InterPro" id="IPR043519">
    <property type="entry name" value="NT_sf"/>
</dbReference>
<dbReference type="Pfam" id="PF04229">
    <property type="entry name" value="GrpB"/>
    <property type="match status" value="1"/>
</dbReference>